<dbReference type="RefSeq" id="WP_006592569.1">
    <property type="nucleotide sequence ID" value="NZ_BAHD01000031.1"/>
</dbReference>
<sequence length="511" mass="53986">MIAAAPVTSTDRWPADAPEVRGLRPFTGWSAATPYLRDGTAKRRKVLASLREAIVVTGLTDGDTISFHHAFREGDRVILPVLAEIEALGIRDLTLAASSLNECHEGLIGFIERGVITRIYTSGMRGALARRISHGGLLRHPVQVHSHGGRAALMESGELRPAVAFLGVPACDEMGNANGISGTSRCGSLGYALVDAQFARNVVLLTEQIVPFPHTPAVIRQDRVDFVVPVQTVGNPNRINVGATRTTRNPRDLLIARLATDVLEHSGLFVDGFSVQTGSGGAATGVTNFLGERMRTAGVTARWALGGITSGLVALHEQGLVERLLDVQSFDGVAAASLEQNPRHTVISAAEYASPLAKAACVDELDMVVLSALEIDLDFNINVLTGADGMMMGASGGHCDTAAGAQLVVVVAPLIRTRIPTIVPRVTTLVTPGENIDVLVTEYGIAVNPRHPQLAARLAQAGVGTTTIEALYDRALQICGRPAPLVTSDEIVGVVRYRDGSVIDVVRAVSS</sequence>
<dbReference type="Proteomes" id="UP000008366">
    <property type="component" value="Unassembled WGS sequence"/>
</dbReference>
<proteinExistence type="predicted"/>
<dbReference type="PIRSF" id="PIRSF009451">
    <property type="entry name" value="Citrt_lyas_alpha"/>
    <property type="match status" value="1"/>
</dbReference>
<dbReference type="GO" id="GO:0005737">
    <property type="term" value="C:cytoplasm"/>
    <property type="evidence" value="ECO:0007669"/>
    <property type="project" value="UniProtKB-SubCell"/>
</dbReference>
<dbReference type="EC" id="2.8.3.10" evidence="1"/>
<dbReference type="EMBL" id="BAHD01000031">
    <property type="protein sequence ID" value="GAB96037.1"/>
    <property type="molecule type" value="Genomic_DNA"/>
</dbReference>
<evidence type="ECO:0000256" key="1">
    <source>
        <dbReference type="PIRNR" id="PIRNR009451"/>
    </source>
</evidence>
<dbReference type="Gene3D" id="3.40.1080.10">
    <property type="entry name" value="Glutaconate Coenzyme A-transferase"/>
    <property type="match status" value="2"/>
</dbReference>
<dbReference type="PANTHER" id="PTHR40596:SF1">
    <property type="entry name" value="CITRATE LYASE ALPHA CHAIN"/>
    <property type="match status" value="1"/>
</dbReference>
<organism evidence="2 3">
    <name type="scientific">Kineosphaera limosa NBRC 100340</name>
    <dbReference type="NCBI Taxonomy" id="1184609"/>
    <lineage>
        <taxon>Bacteria</taxon>
        <taxon>Bacillati</taxon>
        <taxon>Actinomycetota</taxon>
        <taxon>Actinomycetes</taxon>
        <taxon>Micrococcales</taxon>
        <taxon>Dermatophilaceae</taxon>
        <taxon>Kineosphaera</taxon>
    </lineage>
</organism>
<comment type="subcellular location">
    <subcellularLocation>
        <location evidence="1">Cytoplasm</location>
    </subcellularLocation>
</comment>
<keyword evidence="3" id="KW-1185">Reference proteome</keyword>
<gene>
    <name evidence="2" type="primary">citF</name>
    <name evidence="2" type="ORF">KILIM_031_00090</name>
</gene>
<dbReference type="GO" id="GO:0009346">
    <property type="term" value="C:ATP-independent citrate lyase complex"/>
    <property type="evidence" value="ECO:0007669"/>
    <property type="project" value="UniProtKB-UniRule"/>
</dbReference>
<dbReference type="GO" id="GO:0006084">
    <property type="term" value="P:acetyl-CoA metabolic process"/>
    <property type="evidence" value="ECO:0007669"/>
    <property type="project" value="UniProtKB-UniRule"/>
</dbReference>
<keyword evidence="1" id="KW-0808">Transferase</keyword>
<protein>
    <recommendedName>
        <fullName evidence="1">Citrate lyase alpha chain</fullName>
        <shortName evidence="1">Citrase alpha chain</shortName>
        <ecNumber evidence="1">2.8.3.10</ecNumber>
        <ecNumber evidence="1">4.1.3.6</ecNumber>
    </recommendedName>
    <alternativeName>
        <fullName evidence="1">Citrate (pro-3S)-lyase alpha chain</fullName>
    </alternativeName>
    <alternativeName>
        <fullName evidence="1">Citrate CoA-transferase subunit</fullName>
    </alternativeName>
</protein>
<dbReference type="GO" id="GO:0008814">
    <property type="term" value="F:citrate CoA-transferase activity"/>
    <property type="evidence" value="ECO:0007669"/>
    <property type="project" value="UniProtKB-UniRule"/>
</dbReference>
<dbReference type="SUPFAM" id="SSF100950">
    <property type="entry name" value="NagB/RpiA/CoA transferase-like"/>
    <property type="match status" value="2"/>
</dbReference>
<dbReference type="InterPro" id="IPR006472">
    <property type="entry name" value="Citrate_lyase_asu"/>
</dbReference>
<comment type="catalytic activity">
    <reaction evidence="1">
        <text>citrate = oxaloacetate + acetate</text>
        <dbReference type="Rhea" id="RHEA:10760"/>
        <dbReference type="ChEBI" id="CHEBI:16452"/>
        <dbReference type="ChEBI" id="CHEBI:16947"/>
        <dbReference type="ChEBI" id="CHEBI:30089"/>
        <dbReference type="EC" id="4.1.3.6"/>
    </reaction>
</comment>
<reference evidence="2 3" key="1">
    <citation type="submission" date="2012-08" db="EMBL/GenBank/DDBJ databases">
        <title>Whole genome shotgun sequence of Kineosphaera limosa NBRC 100340.</title>
        <authorList>
            <person name="Yoshida I."/>
            <person name="Isaki S."/>
            <person name="Hosoyama A."/>
            <person name="Tsuchikane K."/>
            <person name="Katsumata H."/>
            <person name="Ando Y."/>
            <person name="Ohji S."/>
            <person name="Hamada M."/>
            <person name="Tamura T."/>
            <person name="Yamazoe A."/>
            <person name="Yamazaki S."/>
            <person name="Fujita N."/>
        </authorList>
    </citation>
    <scope>NUCLEOTIDE SEQUENCE [LARGE SCALE GENOMIC DNA]</scope>
    <source>
        <strain evidence="2 3">NBRC 100340</strain>
    </source>
</reference>
<dbReference type="InterPro" id="IPR037171">
    <property type="entry name" value="NagB/RpiA_transferase-like"/>
</dbReference>
<keyword evidence="1 2" id="KW-0456">Lyase</keyword>
<evidence type="ECO:0000313" key="3">
    <source>
        <dbReference type="Proteomes" id="UP000008366"/>
    </source>
</evidence>
<accession>K6WV99</accession>
<dbReference type="Pfam" id="PF04223">
    <property type="entry name" value="CitF"/>
    <property type="match status" value="1"/>
</dbReference>
<dbReference type="EC" id="4.1.3.6" evidence="1"/>
<dbReference type="STRING" id="1184609.KILIM_031_00090"/>
<name>K6WV99_9MICO</name>
<dbReference type="eggNOG" id="COG3051">
    <property type="taxonomic scope" value="Bacteria"/>
</dbReference>
<evidence type="ECO:0000313" key="2">
    <source>
        <dbReference type="EMBL" id="GAB96037.1"/>
    </source>
</evidence>
<dbReference type="GO" id="GO:0008815">
    <property type="term" value="F:citrate (pro-3S)-lyase activity"/>
    <property type="evidence" value="ECO:0007669"/>
    <property type="project" value="UniProtKB-UniRule"/>
</dbReference>
<dbReference type="NCBIfam" id="TIGR01584">
    <property type="entry name" value="citF"/>
    <property type="match status" value="1"/>
</dbReference>
<comment type="caution">
    <text evidence="2">The sequence shown here is derived from an EMBL/GenBank/DDBJ whole genome shotgun (WGS) entry which is preliminary data.</text>
</comment>
<keyword evidence="1" id="KW-0963">Cytoplasm</keyword>
<dbReference type="PANTHER" id="PTHR40596">
    <property type="entry name" value="CITRATE LYASE ALPHA CHAIN"/>
    <property type="match status" value="1"/>
</dbReference>
<dbReference type="AlphaFoldDB" id="K6WV99"/>
<comment type="catalytic activity">
    <reaction evidence="1">
        <text>citrate + acetyl-CoA = (3S)-citryl-CoA + acetate</text>
        <dbReference type="Rhea" id="RHEA:19405"/>
        <dbReference type="ChEBI" id="CHEBI:16947"/>
        <dbReference type="ChEBI" id="CHEBI:30089"/>
        <dbReference type="ChEBI" id="CHEBI:57288"/>
        <dbReference type="ChEBI" id="CHEBI:57321"/>
        <dbReference type="EC" id="2.8.3.10"/>
    </reaction>
</comment>
<dbReference type="OrthoDB" id="9767643at2"/>